<proteinExistence type="predicted"/>
<dbReference type="EMBL" id="JAAGVY010000021">
    <property type="protein sequence ID" value="NEN24169.1"/>
    <property type="molecule type" value="Genomic_DNA"/>
</dbReference>
<keyword evidence="1" id="KW-0472">Membrane</keyword>
<evidence type="ECO:0000313" key="2">
    <source>
        <dbReference type="EMBL" id="NEN24169.1"/>
    </source>
</evidence>
<accession>A0A7K3WR59</accession>
<dbReference type="AlphaFoldDB" id="A0A7K3WR59"/>
<evidence type="ECO:0000256" key="1">
    <source>
        <dbReference type="SAM" id="Phobius"/>
    </source>
</evidence>
<keyword evidence="1" id="KW-1133">Transmembrane helix</keyword>
<organism evidence="2 3">
    <name type="scientific">Cryomorpha ignava</name>
    <dbReference type="NCBI Taxonomy" id="101383"/>
    <lineage>
        <taxon>Bacteria</taxon>
        <taxon>Pseudomonadati</taxon>
        <taxon>Bacteroidota</taxon>
        <taxon>Flavobacteriia</taxon>
        <taxon>Flavobacteriales</taxon>
        <taxon>Cryomorphaceae</taxon>
        <taxon>Cryomorpha</taxon>
    </lineage>
</organism>
<name>A0A7K3WR59_9FLAO</name>
<keyword evidence="3" id="KW-1185">Reference proteome</keyword>
<reference evidence="2 3" key="1">
    <citation type="submission" date="2020-02" db="EMBL/GenBank/DDBJ databases">
        <title>Out from the shadows clarifying the taxonomy of the family Cryomorphaceae and related taxa by utilizing the GTDB taxonomic framework.</title>
        <authorList>
            <person name="Bowman J.P."/>
        </authorList>
    </citation>
    <scope>NUCLEOTIDE SEQUENCE [LARGE SCALE GENOMIC DNA]</scope>
    <source>
        <strain evidence="2 3">QSSC 1-22</strain>
    </source>
</reference>
<protein>
    <submittedName>
        <fullName evidence="2">Uncharacterized protein</fullName>
    </submittedName>
</protein>
<evidence type="ECO:0000313" key="3">
    <source>
        <dbReference type="Proteomes" id="UP000486602"/>
    </source>
</evidence>
<feature type="transmembrane region" description="Helical" evidence="1">
    <location>
        <begin position="33"/>
        <end position="50"/>
    </location>
</feature>
<dbReference type="Proteomes" id="UP000486602">
    <property type="component" value="Unassembled WGS sequence"/>
</dbReference>
<dbReference type="RefSeq" id="WP_163285564.1">
    <property type="nucleotide sequence ID" value="NZ_JAAGVY010000021.1"/>
</dbReference>
<comment type="caution">
    <text evidence="2">The sequence shown here is derived from an EMBL/GenBank/DDBJ whole genome shotgun (WGS) entry which is preliminary data.</text>
</comment>
<feature type="transmembrane region" description="Helical" evidence="1">
    <location>
        <begin position="7"/>
        <end position="27"/>
    </location>
</feature>
<keyword evidence="1" id="KW-0812">Transmembrane</keyword>
<gene>
    <name evidence="2" type="ORF">G3O08_11715</name>
</gene>
<sequence length="55" mass="5680">MGKGAIITILVIVGIIAAVGLVAGAVLQLMQAVIGFVVWAVVILAIYFIIKSKVD</sequence>